<feature type="binding site" description="in inhibited form" evidence="17">
    <location>
        <position position="91"/>
    </location>
    <ligand>
        <name>Zn(2+)</name>
        <dbReference type="ChEBI" id="CHEBI:29105"/>
        <label>2</label>
        <note>catalytic</note>
    </ligand>
</feature>
<evidence type="ECO:0000259" key="23">
    <source>
        <dbReference type="SMART" id="SM00235"/>
    </source>
</evidence>
<evidence type="ECO:0000256" key="16">
    <source>
        <dbReference type="PIRSR" id="PIRSR001191-2"/>
    </source>
</evidence>
<keyword evidence="8" id="KW-0677">Repeat</keyword>
<dbReference type="InParanoid" id="A0A665W8L8"/>
<dbReference type="Pfam" id="PF01471">
    <property type="entry name" value="PG_binding_1"/>
    <property type="match status" value="1"/>
</dbReference>
<evidence type="ECO:0000313" key="25">
    <source>
        <dbReference type="Proteomes" id="UP000472264"/>
    </source>
</evidence>
<dbReference type="InterPro" id="IPR000585">
    <property type="entry name" value="Hemopexin-like_dom"/>
</dbReference>
<feature type="domain" description="Peptidase metallopeptidase" evidence="23">
    <location>
        <begin position="104"/>
        <end position="263"/>
    </location>
</feature>
<feature type="binding site" evidence="17">
    <location>
        <position position="169"/>
    </location>
    <ligand>
        <name>Zn(2+)</name>
        <dbReference type="ChEBI" id="CHEBI:29105"/>
        <label>1</label>
    </ligand>
</feature>
<evidence type="ECO:0000256" key="15">
    <source>
        <dbReference type="PIRSR" id="PIRSR001191-1"/>
    </source>
</evidence>
<dbReference type="SUPFAM" id="SSF47090">
    <property type="entry name" value="PGBD-like"/>
    <property type="match status" value="1"/>
</dbReference>
<dbReference type="FunFam" id="2.110.10.10:FF:000002">
    <property type="entry name" value="Matrix metallopeptidase 3"/>
    <property type="match status" value="1"/>
</dbReference>
<reference evidence="24" key="1">
    <citation type="submission" date="2021-04" db="EMBL/GenBank/DDBJ databases">
        <authorList>
            <consortium name="Wellcome Sanger Institute Data Sharing"/>
        </authorList>
    </citation>
    <scope>NUCLEOTIDE SEQUENCE [LARGE SCALE GENOMIC DNA]</scope>
</reference>
<dbReference type="GO" id="GO:0031012">
    <property type="term" value="C:extracellular matrix"/>
    <property type="evidence" value="ECO:0007669"/>
    <property type="project" value="InterPro"/>
</dbReference>
<feature type="chain" id="PRO_5025412953" evidence="22">
    <location>
        <begin position="19"/>
        <end position="468"/>
    </location>
</feature>
<keyword evidence="14 18" id="KW-1015">Disulfide bond</keyword>
<evidence type="ECO:0000256" key="17">
    <source>
        <dbReference type="PIRSR" id="PIRSR621190-2"/>
    </source>
</evidence>
<dbReference type="GO" id="GO:0006508">
    <property type="term" value="P:proteolysis"/>
    <property type="evidence" value="ECO:0007669"/>
    <property type="project" value="UniProtKB-KW"/>
</dbReference>
<dbReference type="OMA" id="KIQSVWP"/>
<dbReference type="OrthoDB" id="406838at2759"/>
<evidence type="ECO:0000256" key="9">
    <source>
        <dbReference type="ARBA" id="ARBA00022801"/>
    </source>
</evidence>
<organism evidence="24 25">
    <name type="scientific">Echeneis naucrates</name>
    <name type="common">Live sharksucker</name>
    <dbReference type="NCBI Taxonomy" id="173247"/>
    <lineage>
        <taxon>Eukaryota</taxon>
        <taxon>Metazoa</taxon>
        <taxon>Chordata</taxon>
        <taxon>Craniata</taxon>
        <taxon>Vertebrata</taxon>
        <taxon>Euteleostomi</taxon>
        <taxon>Actinopterygii</taxon>
        <taxon>Neopterygii</taxon>
        <taxon>Teleostei</taxon>
        <taxon>Neoteleostei</taxon>
        <taxon>Acanthomorphata</taxon>
        <taxon>Carangaria</taxon>
        <taxon>Carangiformes</taxon>
        <taxon>Echeneidae</taxon>
        <taxon>Echeneis</taxon>
    </lineage>
</organism>
<dbReference type="Pfam" id="PF00413">
    <property type="entry name" value="Peptidase_M10"/>
    <property type="match status" value="1"/>
</dbReference>
<evidence type="ECO:0000256" key="2">
    <source>
        <dbReference type="ARBA" id="ARBA00010370"/>
    </source>
</evidence>
<dbReference type="InterPro" id="IPR024079">
    <property type="entry name" value="MetalloPept_cat_dom_sf"/>
</dbReference>
<feature type="binding site" evidence="17">
    <location>
        <position position="193"/>
    </location>
    <ligand>
        <name>Ca(2+)</name>
        <dbReference type="ChEBI" id="CHEBI:29108"/>
        <label>2</label>
    </ligand>
</feature>
<keyword evidence="13" id="KW-0865">Zymogen</keyword>
<evidence type="ECO:0000256" key="12">
    <source>
        <dbReference type="ARBA" id="ARBA00023049"/>
    </source>
</evidence>
<evidence type="ECO:0000256" key="4">
    <source>
        <dbReference type="ARBA" id="ARBA00022530"/>
    </source>
</evidence>
<feature type="binding site" evidence="17">
    <location>
        <position position="195"/>
    </location>
    <ligand>
        <name>Zn(2+)</name>
        <dbReference type="ChEBI" id="CHEBI:29105"/>
        <label>1</label>
    </ligand>
</feature>
<dbReference type="FunFam" id="3.40.390.10:FF:000007">
    <property type="entry name" value="Collagenase 3"/>
    <property type="match status" value="1"/>
</dbReference>
<dbReference type="InterPro" id="IPR002477">
    <property type="entry name" value="Peptidoglycan-bd-like"/>
</dbReference>
<feature type="binding site" evidence="17">
    <location>
        <position position="191"/>
    </location>
    <ligand>
        <name>Ca(2+)</name>
        <dbReference type="ChEBI" id="CHEBI:29108"/>
        <label>2</label>
    </ligand>
</feature>
<keyword evidence="9" id="KW-0378">Hydrolase</keyword>
<feature type="binding site" evidence="17">
    <location>
        <position position="381"/>
    </location>
    <ligand>
        <name>Ca(2+)</name>
        <dbReference type="ChEBI" id="CHEBI:29108"/>
        <label>5</label>
    </ligand>
</feature>
<keyword evidence="11 17" id="KW-0106">Calcium</keyword>
<dbReference type="SUPFAM" id="SSF50923">
    <property type="entry name" value="Hemopexin-like domain"/>
    <property type="match status" value="1"/>
</dbReference>
<dbReference type="InterPro" id="IPR036365">
    <property type="entry name" value="PGBD-like_sf"/>
</dbReference>
<dbReference type="GO" id="GO:0004222">
    <property type="term" value="F:metalloendopeptidase activity"/>
    <property type="evidence" value="ECO:0007669"/>
    <property type="project" value="InterPro"/>
</dbReference>
<dbReference type="InterPro" id="IPR036375">
    <property type="entry name" value="Hemopexin-like_dom_sf"/>
</dbReference>
<dbReference type="GO" id="GO:0008270">
    <property type="term" value="F:zinc ion binding"/>
    <property type="evidence" value="ECO:0007669"/>
    <property type="project" value="InterPro"/>
</dbReference>
<dbReference type="InterPro" id="IPR021190">
    <property type="entry name" value="Pept_M10A"/>
</dbReference>
<feature type="short sequence motif" description="Cysteine switch" evidence="20">
    <location>
        <begin position="89"/>
        <end position="96"/>
    </location>
</feature>
<keyword evidence="7 22" id="KW-0732">Signal</keyword>
<feature type="modified residue" description="Phosphotyrosine; by PKDCC" evidence="19">
    <location>
        <position position="362"/>
    </location>
</feature>
<keyword evidence="25" id="KW-1185">Reference proteome</keyword>
<evidence type="ECO:0000256" key="6">
    <source>
        <dbReference type="ARBA" id="ARBA00022723"/>
    </source>
</evidence>
<feature type="binding site" evidence="17">
    <location>
        <position position="288"/>
    </location>
    <ligand>
        <name>Ca(2+)</name>
        <dbReference type="ChEBI" id="CHEBI:29108"/>
        <label>4</label>
    </ligand>
</feature>
<evidence type="ECO:0000256" key="7">
    <source>
        <dbReference type="ARBA" id="ARBA00022729"/>
    </source>
</evidence>
<dbReference type="CDD" id="cd04278">
    <property type="entry name" value="ZnMc_MMP"/>
    <property type="match status" value="1"/>
</dbReference>
<feature type="active site" evidence="15">
    <location>
        <position position="218"/>
    </location>
</feature>
<dbReference type="Pfam" id="PF00045">
    <property type="entry name" value="Hemopexin"/>
    <property type="match status" value="3"/>
</dbReference>
<evidence type="ECO:0000256" key="20">
    <source>
        <dbReference type="PIRSR" id="PIRSR621190-5"/>
    </source>
</evidence>
<accession>A0A665W8L8</accession>
<evidence type="ECO:0000256" key="10">
    <source>
        <dbReference type="ARBA" id="ARBA00022833"/>
    </source>
</evidence>
<keyword evidence="10 16" id="KW-0862">Zinc</keyword>
<dbReference type="SMART" id="SM00235">
    <property type="entry name" value="ZnMc"/>
    <property type="match status" value="1"/>
</dbReference>
<dbReference type="InterPro" id="IPR006026">
    <property type="entry name" value="Peptidase_Metallo"/>
</dbReference>
<evidence type="ECO:0000256" key="21">
    <source>
        <dbReference type="PROSITE-ProRule" id="PRU01011"/>
    </source>
</evidence>
<feature type="binding site" evidence="16">
    <location>
        <position position="217"/>
    </location>
    <ligand>
        <name>Zn(2+)</name>
        <dbReference type="ChEBI" id="CHEBI:29105"/>
        <label>2</label>
        <note>catalytic</note>
    </ligand>
</feature>
<keyword evidence="3" id="KW-0964">Secreted</keyword>
<evidence type="ECO:0000256" key="3">
    <source>
        <dbReference type="ARBA" id="ARBA00022525"/>
    </source>
</evidence>
<dbReference type="Proteomes" id="UP000472264">
    <property type="component" value="Chromosome 14"/>
</dbReference>
<dbReference type="InterPro" id="IPR033739">
    <property type="entry name" value="M10A_MMP"/>
</dbReference>
<feature type="binding site" evidence="17">
    <location>
        <position position="200"/>
    </location>
    <ligand>
        <name>Ca(2+)</name>
        <dbReference type="ChEBI" id="CHEBI:29108"/>
        <label>3</label>
    </ligand>
</feature>
<comment type="cofactor">
    <cofactor evidence="17">
        <name>Ca(2+)</name>
        <dbReference type="ChEBI" id="CHEBI:29108"/>
    </cofactor>
    <text evidence="17">Can bind about 5 Ca(2+) ions per subunit.</text>
</comment>
<feature type="repeat" description="Hemopexin" evidence="21">
    <location>
        <begin position="375"/>
        <end position="423"/>
    </location>
</feature>
<dbReference type="Ensembl" id="ENSENLT00000041176.1">
    <property type="protein sequence ID" value="ENSENLP00000040145.1"/>
    <property type="gene ID" value="ENSENLG00000017273.1"/>
</dbReference>
<evidence type="ECO:0000256" key="18">
    <source>
        <dbReference type="PIRSR" id="PIRSR621190-3"/>
    </source>
</evidence>
<evidence type="ECO:0000256" key="14">
    <source>
        <dbReference type="ARBA" id="ARBA00023157"/>
    </source>
</evidence>
<dbReference type="Gene3D" id="2.110.10.10">
    <property type="entry name" value="Hemopexin-like domain"/>
    <property type="match status" value="1"/>
</dbReference>
<dbReference type="InterPro" id="IPR001818">
    <property type="entry name" value="Pept_M10_metallopeptidase"/>
</dbReference>
<comment type="similarity">
    <text evidence="2">Belongs to the peptidase M10A family.</text>
</comment>
<feature type="binding site" evidence="17">
    <location>
        <position position="182"/>
    </location>
    <ligand>
        <name>Zn(2+)</name>
        <dbReference type="ChEBI" id="CHEBI:29105"/>
        <label>1</label>
    </ligand>
</feature>
<comment type="cofactor">
    <cofactor evidence="17">
        <name>Zn(2+)</name>
        <dbReference type="ChEBI" id="CHEBI:29105"/>
    </cofactor>
    <text evidence="17">Binds 2 Zn(2+) ions per subunit.</text>
</comment>
<dbReference type="PRINTS" id="PR00138">
    <property type="entry name" value="MATRIXIN"/>
</dbReference>
<dbReference type="PIRSF" id="PIRSF001191">
    <property type="entry name" value="Peptidase_M10A_matrix"/>
    <property type="match status" value="1"/>
</dbReference>
<feature type="binding site" evidence="17">
    <location>
        <position position="197"/>
    </location>
    <ligand>
        <name>Ca(2+)</name>
        <dbReference type="ChEBI" id="CHEBI:29108"/>
        <label>3</label>
    </ligand>
</feature>
<evidence type="ECO:0000256" key="13">
    <source>
        <dbReference type="ARBA" id="ARBA00023145"/>
    </source>
</evidence>
<dbReference type="SUPFAM" id="SSF55486">
    <property type="entry name" value="Metalloproteases ('zincins'), catalytic domain"/>
    <property type="match status" value="1"/>
</dbReference>
<feature type="disulfide bond" evidence="18">
    <location>
        <begin position="281"/>
        <end position="467"/>
    </location>
</feature>
<evidence type="ECO:0000256" key="8">
    <source>
        <dbReference type="ARBA" id="ARBA00022737"/>
    </source>
</evidence>
<comment type="subcellular location">
    <subcellularLocation>
        <location evidence="1">Secreted</location>
        <location evidence="1">Extracellular space</location>
        <location evidence="1">Extracellular matrix</location>
    </subcellularLocation>
</comment>
<feature type="binding site" evidence="17">
    <location>
        <position position="157"/>
    </location>
    <ligand>
        <name>Ca(2+)</name>
        <dbReference type="ChEBI" id="CHEBI:29108"/>
        <label>2</label>
    </ligand>
</feature>
<feature type="binding site" evidence="17">
    <location>
        <position position="167"/>
    </location>
    <ligand>
        <name>Zn(2+)</name>
        <dbReference type="ChEBI" id="CHEBI:29105"/>
        <label>1</label>
    </ligand>
</feature>
<proteinExistence type="inferred from homology"/>
<feature type="binding site" evidence="17">
    <location>
        <position position="174"/>
    </location>
    <ligand>
        <name>Ca(2+)</name>
        <dbReference type="ChEBI" id="CHEBI:29108"/>
        <label>3</label>
    </ligand>
</feature>
<name>A0A665W8L8_ECHNA</name>
<dbReference type="GO" id="GO:0030574">
    <property type="term" value="P:collagen catabolic process"/>
    <property type="evidence" value="ECO:0007669"/>
    <property type="project" value="TreeGrafter"/>
</dbReference>
<dbReference type="GO" id="GO:0030198">
    <property type="term" value="P:extracellular matrix organization"/>
    <property type="evidence" value="ECO:0007669"/>
    <property type="project" value="TreeGrafter"/>
</dbReference>
<feature type="binding site" evidence="17">
    <location>
        <position position="428"/>
    </location>
    <ligand>
        <name>Ca(2+)</name>
        <dbReference type="ChEBI" id="CHEBI:29108"/>
        <label>4</label>
    </ligand>
</feature>
<feature type="binding site" evidence="17">
    <location>
        <position position="123"/>
    </location>
    <ligand>
        <name>Ca(2+)</name>
        <dbReference type="ChEBI" id="CHEBI:29108"/>
        <label>1</label>
    </ligand>
</feature>
<evidence type="ECO:0000256" key="19">
    <source>
        <dbReference type="PIRSR" id="PIRSR621190-4"/>
    </source>
</evidence>
<gene>
    <name evidence="24" type="primary">mmp30</name>
</gene>
<feature type="binding site" evidence="16">
    <location>
        <position position="227"/>
    </location>
    <ligand>
        <name>Zn(2+)</name>
        <dbReference type="ChEBI" id="CHEBI:29105"/>
        <label>2</label>
        <note>catalytic</note>
    </ligand>
</feature>
<evidence type="ECO:0000256" key="22">
    <source>
        <dbReference type="SAM" id="SignalP"/>
    </source>
</evidence>
<evidence type="ECO:0000256" key="1">
    <source>
        <dbReference type="ARBA" id="ARBA00004498"/>
    </source>
</evidence>
<dbReference type="AlphaFoldDB" id="A0A665W8L8"/>
<sequence length="468" mass="52544">MEGVVFVLIVGIVVHCGAVPTTSPSPEELTKAQDYLSQFFTGAGVNAPGRVLRISLDSFEERLRKMQEFFGLEATGQLDSQTLEVMGRPRCGFADVTRYGHFDSQPKWDKPLITYRITEYTPDLSQSDVDATIAKALKLYSDVIPLDFEQIDSGTADIMIMFKGLAHGDFSPFDAEGGVLAHAFSPAEGLGGDTHFDEDESWTLTSAGSNLFLVAAHEFGHALGLAHSQVQTALMFPTYQYVNTEGYKLQDDDREGIQALYGVRTEPTEPESRPQPPPDRCSRTVVFDAATSVGKNIYFFKDGYFWTHSRSWDGINMRSIQVAWPGISSIDAAYEHKRTNTVTFFKGNNYWKLRGNTFLPGYPRPLSDLGFPLYVTKVDAAVHVSFTGRTLLFVNSKYWGYDERSGTMDDGYPKFIHRDLPGIGNQVDAAFESKGYLHFSHGSEMKVYDYMRRRTIRTQSNYKFMDCK</sequence>
<protein>
    <submittedName>
        <fullName evidence="24">Collagenase 3-like</fullName>
    </submittedName>
</protein>
<evidence type="ECO:0000256" key="5">
    <source>
        <dbReference type="ARBA" id="ARBA00022670"/>
    </source>
</evidence>
<reference evidence="24" key="3">
    <citation type="submission" date="2025-09" db="UniProtKB">
        <authorList>
            <consortium name="Ensembl"/>
        </authorList>
    </citation>
    <scope>IDENTIFICATION</scope>
</reference>
<feature type="repeat" description="Hemopexin" evidence="21">
    <location>
        <begin position="327"/>
        <end position="373"/>
    </location>
</feature>
<keyword evidence="12" id="KW-0482">Metalloprotease</keyword>
<feature type="binding site" evidence="17">
    <location>
        <position position="235"/>
    </location>
    <ligand>
        <name>Zn(2+)</name>
        <dbReference type="ChEBI" id="CHEBI:29105"/>
        <label>2</label>
        <note>catalytic</note>
    </ligand>
</feature>
<dbReference type="PANTHER" id="PTHR10201">
    <property type="entry name" value="MATRIX METALLOPROTEINASE"/>
    <property type="match status" value="1"/>
</dbReference>
<dbReference type="Gene3D" id="3.40.390.10">
    <property type="entry name" value="Collagenase (Catalytic Domain)"/>
    <property type="match status" value="1"/>
</dbReference>
<keyword evidence="5" id="KW-0645">Protease</keyword>
<keyword evidence="6 16" id="KW-0479">Metal-binding</keyword>
<dbReference type="InterPro" id="IPR018487">
    <property type="entry name" value="Hemopexin-like_repeat"/>
</dbReference>
<dbReference type="CDD" id="cd00094">
    <property type="entry name" value="HX"/>
    <property type="match status" value="1"/>
</dbReference>
<keyword evidence="4" id="KW-0272">Extracellular matrix</keyword>
<feature type="binding site" evidence="16">
    <location>
        <position position="221"/>
    </location>
    <ligand>
        <name>Zn(2+)</name>
        <dbReference type="ChEBI" id="CHEBI:29105"/>
        <label>2</label>
        <note>catalytic</note>
    </ligand>
</feature>
<reference evidence="24" key="2">
    <citation type="submission" date="2025-08" db="UniProtKB">
        <authorList>
            <consortium name="Ensembl"/>
        </authorList>
    </citation>
    <scope>IDENTIFICATION</scope>
</reference>
<dbReference type="SMART" id="SM00120">
    <property type="entry name" value="HX"/>
    <property type="match status" value="4"/>
</dbReference>
<feature type="binding site" evidence="17">
    <location>
        <position position="331"/>
    </location>
    <ligand>
        <name>Ca(2+)</name>
        <dbReference type="ChEBI" id="CHEBI:29108"/>
        <label>4</label>
    </ligand>
</feature>
<feature type="binding site" evidence="17">
    <location>
        <position position="333"/>
    </location>
    <ligand>
        <name>Ca(2+)</name>
        <dbReference type="ChEBI" id="CHEBI:29108"/>
        <label>5</label>
    </ligand>
</feature>
<evidence type="ECO:0000313" key="24">
    <source>
        <dbReference type="Ensembl" id="ENSENLP00000040145.1"/>
    </source>
</evidence>
<dbReference type="PANTHER" id="PTHR10201:SF316">
    <property type="entry name" value="STROMELYSIN-2 PRECURSOR"/>
    <property type="match status" value="1"/>
</dbReference>
<feature type="signal peptide" evidence="22">
    <location>
        <begin position="1"/>
        <end position="18"/>
    </location>
</feature>
<dbReference type="PROSITE" id="PS51642">
    <property type="entry name" value="HEMOPEXIN_2"/>
    <property type="match status" value="2"/>
</dbReference>
<feature type="binding site" evidence="17">
    <location>
        <position position="200"/>
    </location>
    <ligand>
        <name>Ca(2+)</name>
        <dbReference type="ChEBI" id="CHEBI:29108"/>
        <label>1</label>
    </ligand>
</feature>
<evidence type="ECO:0000256" key="11">
    <source>
        <dbReference type="ARBA" id="ARBA00022837"/>
    </source>
</evidence>